<dbReference type="GO" id="GO:0010945">
    <property type="term" value="F:coenzyme A diphosphatase activity"/>
    <property type="evidence" value="ECO:0007669"/>
    <property type="project" value="InterPro"/>
</dbReference>
<dbReference type="InterPro" id="IPR019388">
    <property type="entry name" value="FIT"/>
</dbReference>
<evidence type="ECO:0000256" key="5">
    <source>
        <dbReference type="ARBA" id="ARBA00022989"/>
    </source>
</evidence>
<evidence type="ECO:0000256" key="1">
    <source>
        <dbReference type="ARBA" id="ARBA00004477"/>
    </source>
</evidence>
<dbReference type="Proteomes" id="UP000006790">
    <property type="component" value="Chromosome 8"/>
</dbReference>
<dbReference type="InParanoid" id="G8JX95"/>
<keyword evidence="11" id="KW-1185">Reference proteome</keyword>
<evidence type="ECO:0000313" key="10">
    <source>
        <dbReference type="EMBL" id="AET41469.1"/>
    </source>
</evidence>
<evidence type="ECO:0000256" key="8">
    <source>
        <dbReference type="HAMAP-Rule" id="MF_03232"/>
    </source>
</evidence>
<keyword evidence="8" id="KW-1208">Phospholipid metabolism</keyword>
<evidence type="ECO:0000256" key="4">
    <source>
        <dbReference type="ARBA" id="ARBA00022824"/>
    </source>
</evidence>
<dbReference type="OrthoDB" id="5579088at2759"/>
<proteinExistence type="inferred from homology"/>
<evidence type="ECO:0000256" key="6">
    <source>
        <dbReference type="ARBA" id="ARBA00023098"/>
    </source>
</evidence>
<dbReference type="KEGG" id="erc:Ecym_8183"/>
<dbReference type="HOGENOM" id="CLU_086757_0_0_1"/>
<accession>G8JX95</accession>
<feature type="transmembrane region" description="Helical" evidence="9">
    <location>
        <begin position="56"/>
        <end position="76"/>
    </location>
</feature>
<comment type="catalytic activity">
    <reaction evidence="8">
        <text>(9Z)-octadecenoyl-CoA + H2O = S-(9Z-octadecenoyl)-4'-phosphopantetheine + adenosine 3',5'-bisphosphate + 2 H(+)</text>
        <dbReference type="Rhea" id="RHEA:65564"/>
        <dbReference type="ChEBI" id="CHEBI:15377"/>
        <dbReference type="ChEBI" id="CHEBI:15378"/>
        <dbReference type="ChEBI" id="CHEBI:57387"/>
        <dbReference type="ChEBI" id="CHEBI:58343"/>
        <dbReference type="ChEBI" id="CHEBI:156553"/>
    </reaction>
</comment>
<dbReference type="STRING" id="931890.G8JX95"/>
<dbReference type="OMA" id="LILWCEL"/>
<dbReference type="RefSeq" id="XP_003648286.1">
    <property type="nucleotide sequence ID" value="XM_003648238.1"/>
</dbReference>
<feature type="transmembrane region" description="Helical" evidence="9">
    <location>
        <begin position="237"/>
        <end position="257"/>
    </location>
</feature>
<gene>
    <name evidence="8" type="primary">YFT2</name>
    <name evidence="8" type="synonym">FIT2A</name>
    <name evidence="10" type="ordered locus">Ecym_8183</name>
</gene>
<keyword evidence="8" id="KW-0444">Lipid biosynthesis</keyword>
<dbReference type="HAMAP" id="MF_03232">
    <property type="entry name" value="YFT2"/>
    <property type="match status" value="1"/>
</dbReference>
<keyword evidence="4 8" id="KW-0256">Endoplasmic reticulum</keyword>
<evidence type="ECO:0000256" key="7">
    <source>
        <dbReference type="ARBA" id="ARBA00023136"/>
    </source>
</evidence>
<dbReference type="EC" id="3.6.1.-" evidence="8"/>
<organism evidence="10 11">
    <name type="scientific">Eremothecium cymbalariae (strain CBS 270.75 / DBVPG 7215 / KCTC 17166 / NRRL Y-17582)</name>
    <name type="common">Yeast</name>
    <dbReference type="NCBI Taxonomy" id="931890"/>
    <lineage>
        <taxon>Eukaryota</taxon>
        <taxon>Fungi</taxon>
        <taxon>Dikarya</taxon>
        <taxon>Ascomycota</taxon>
        <taxon>Saccharomycotina</taxon>
        <taxon>Saccharomycetes</taxon>
        <taxon>Saccharomycetales</taxon>
        <taxon>Saccharomycetaceae</taxon>
        <taxon>Eremothecium</taxon>
    </lineage>
</organism>
<dbReference type="PANTHER" id="PTHR23129:SF0">
    <property type="entry name" value="ACYL-COENZYME A DIPHOSPHATASE FITM2"/>
    <property type="match status" value="1"/>
</dbReference>
<dbReference type="GO" id="GO:0005789">
    <property type="term" value="C:endoplasmic reticulum membrane"/>
    <property type="evidence" value="ECO:0007669"/>
    <property type="project" value="UniProtKB-SubCell"/>
</dbReference>
<comment type="subcellular location">
    <subcellularLocation>
        <location evidence="1 8">Endoplasmic reticulum membrane</location>
        <topology evidence="1 8">Multi-pass membrane protein</topology>
    </subcellularLocation>
</comment>
<dbReference type="EMBL" id="CP002504">
    <property type="protein sequence ID" value="AET41469.1"/>
    <property type="molecule type" value="Genomic_DNA"/>
</dbReference>
<comment type="catalytic activity">
    <reaction evidence="8">
        <text>an acyl-CoA + H2O = an acyl-4'-phosphopantetheine + adenosine 3',5'-bisphosphate + 2 H(+)</text>
        <dbReference type="Rhea" id="RHEA:50044"/>
        <dbReference type="ChEBI" id="CHEBI:15377"/>
        <dbReference type="ChEBI" id="CHEBI:15378"/>
        <dbReference type="ChEBI" id="CHEBI:58342"/>
        <dbReference type="ChEBI" id="CHEBI:58343"/>
        <dbReference type="ChEBI" id="CHEBI:132023"/>
    </reaction>
</comment>
<keyword evidence="6" id="KW-0443">Lipid metabolism</keyword>
<feature type="transmembrane region" description="Helical" evidence="9">
    <location>
        <begin position="20"/>
        <end position="36"/>
    </location>
</feature>
<protein>
    <recommendedName>
        <fullName evidence="8">Acyl-coenzyme A diphosphatase YFT2</fullName>
        <ecNumber evidence="8">3.6.1.-</ecNumber>
    </recommendedName>
    <alternativeName>
        <fullName evidence="8">FIT family protein YFT2</fullName>
    </alternativeName>
</protein>
<dbReference type="PANTHER" id="PTHR23129">
    <property type="entry name" value="ACYL-COENZYME A DIPHOSPHATASE FITM2"/>
    <property type="match status" value="1"/>
</dbReference>
<keyword evidence="2 8" id="KW-0812">Transmembrane</keyword>
<feature type="active site" evidence="8">
    <location>
        <position position="231"/>
    </location>
</feature>
<keyword evidence="8" id="KW-0594">Phospholipid biosynthesis</keyword>
<dbReference type="Pfam" id="PF10261">
    <property type="entry name" value="FIT"/>
    <property type="match status" value="2"/>
</dbReference>
<keyword evidence="7 8" id="KW-0472">Membrane</keyword>
<keyword evidence="3 8" id="KW-0378">Hydrolase</keyword>
<dbReference type="GO" id="GO:0008654">
    <property type="term" value="P:phospholipid biosynthetic process"/>
    <property type="evidence" value="ECO:0007669"/>
    <property type="project" value="UniProtKB-KW"/>
</dbReference>
<dbReference type="FunCoup" id="G8JX95">
    <property type="interactions" value="38"/>
</dbReference>
<name>G8JX95_ERECY</name>
<reference evidence="11" key="1">
    <citation type="journal article" date="2012" name="G3 (Bethesda)">
        <title>Pichia sorbitophila, an interspecies yeast hybrid reveals early steps of genome resolution following polyploidization.</title>
        <authorList>
            <person name="Leh Louis V."/>
            <person name="Despons L."/>
            <person name="Friedrich A."/>
            <person name="Martin T."/>
            <person name="Durrens P."/>
            <person name="Casaregola S."/>
            <person name="Neuveglise C."/>
            <person name="Fairhead C."/>
            <person name="Marck C."/>
            <person name="Cruz J.A."/>
            <person name="Straub M.L."/>
            <person name="Kugler V."/>
            <person name="Sacerdot C."/>
            <person name="Uzunov Z."/>
            <person name="Thierry A."/>
            <person name="Weiss S."/>
            <person name="Bleykasten C."/>
            <person name="De Montigny J."/>
            <person name="Jacques N."/>
            <person name="Jung P."/>
            <person name="Lemaire M."/>
            <person name="Mallet S."/>
            <person name="Morel G."/>
            <person name="Richard G.F."/>
            <person name="Sarkar A."/>
            <person name="Savel G."/>
            <person name="Schacherer J."/>
            <person name="Seret M.L."/>
            <person name="Talla E."/>
            <person name="Samson G."/>
            <person name="Jubin C."/>
            <person name="Poulain J."/>
            <person name="Vacherie B."/>
            <person name="Barbe V."/>
            <person name="Pelletier E."/>
            <person name="Sherman D.J."/>
            <person name="Westhof E."/>
            <person name="Weissenbach J."/>
            <person name="Baret P.V."/>
            <person name="Wincker P."/>
            <person name="Gaillardin C."/>
            <person name="Dujon B."/>
            <person name="Souciet J.L."/>
        </authorList>
    </citation>
    <scope>NUCLEOTIDE SEQUENCE [LARGE SCALE GENOMIC DNA]</scope>
    <source>
        <strain evidence="11">CBS 270.75 / DBVPG 7215 / KCTC 17166 / NRRL Y-17582</strain>
    </source>
</reference>
<comment type="similarity">
    <text evidence="8">Belongs to the FIT family. Yeast FIT2A/YFT2 subfamily.</text>
</comment>
<comment type="function">
    <text evidence="8">Fatty acyl-coenzyme A (CoA) diphosphatase that hydrolyzes fatty acyl-CoA to yield acyl-4'-phosphopantetheine and adenosine 3',5'-bisphosphate. Preferentially hydrolyzes unsaturated long-chain acyl-CoA substrates in the endoplasmic reticulum (ER) lumen. This catalytic activity is required for maintaining ER structure and for lipid droplets (LDs) biogenesis, which are lipid storage organelles involved in maintaining lipid and energy homeostasis. May directly bind to diacylglycerol (DAGs) and triacylglycerol, which is also important for LD biogenesis. May support directional budding of nacent LDs from the ER into the cytosol by reducing DAG levels at sites of LD formation. May play a role in the regulation of cell morphology and cytoskeletal organization). Involved in phospholipid biosynthesis.</text>
</comment>
<dbReference type="GeneID" id="11471507"/>
<dbReference type="InterPro" id="IPR046398">
    <property type="entry name" value="YFT2"/>
</dbReference>
<evidence type="ECO:0000256" key="3">
    <source>
        <dbReference type="ARBA" id="ARBA00022801"/>
    </source>
</evidence>
<feature type="transmembrane region" description="Helical" evidence="9">
    <location>
        <begin position="210"/>
        <end position="231"/>
    </location>
</feature>
<evidence type="ECO:0000313" key="11">
    <source>
        <dbReference type="Proteomes" id="UP000006790"/>
    </source>
</evidence>
<comment type="catalytic activity">
    <reaction evidence="8">
        <text>(5Z,8Z,11Z,14Z)-eicosatetraenoyl-CoA + H2O = S-(5Z,8Z,11Z,14Z-eicosatetraenoyl)-4'-phosphopantetheine + adenosine 3',5'-bisphosphate + 2 H(+)</text>
        <dbReference type="Rhea" id="RHEA:65568"/>
        <dbReference type="ChEBI" id="CHEBI:15377"/>
        <dbReference type="ChEBI" id="CHEBI:15378"/>
        <dbReference type="ChEBI" id="CHEBI:57368"/>
        <dbReference type="ChEBI" id="CHEBI:58343"/>
        <dbReference type="ChEBI" id="CHEBI:156554"/>
    </reaction>
</comment>
<sequence length="265" mass="30814">MFEKISSNMNSFIVNQRYILVYPSLVFGGAVMRLLAGSERLESVRKSWYLLTEGNMVNYLFVINGNNVWLVLYILMAGVQCYIRTKESDSLPLGGSVPGSSSRERYTIFLCLVKQFIVKLALKMVLLDRIFWLIDHVFIWTGGRCTVSDTKSSMECYRLHGKWVGGFDISGHFCFVTNLSLILWCELFSLEQYLSANEIRLRKRLIWIKYMILLALVTWIFILWVTALFYHTLLEKVLGLILGYVCPVVMYAIIPYYPKLQRILY</sequence>
<feature type="active site" evidence="8">
    <location>
        <position position="172"/>
    </location>
</feature>
<evidence type="ECO:0000256" key="9">
    <source>
        <dbReference type="SAM" id="Phobius"/>
    </source>
</evidence>
<dbReference type="GO" id="GO:0140042">
    <property type="term" value="P:lipid droplet formation"/>
    <property type="evidence" value="ECO:0007669"/>
    <property type="project" value="UniProtKB-UniRule"/>
</dbReference>
<comment type="catalytic activity">
    <reaction evidence="8">
        <text>hexadecanoyl-CoA + H2O = S-hexadecanoyl-4'-phosphopantetheine + adenosine 3',5'-bisphosphate + 2 H(+)</text>
        <dbReference type="Rhea" id="RHEA:50032"/>
        <dbReference type="ChEBI" id="CHEBI:15377"/>
        <dbReference type="ChEBI" id="CHEBI:15378"/>
        <dbReference type="ChEBI" id="CHEBI:57379"/>
        <dbReference type="ChEBI" id="CHEBI:58343"/>
        <dbReference type="ChEBI" id="CHEBI:132018"/>
    </reaction>
</comment>
<evidence type="ECO:0000256" key="2">
    <source>
        <dbReference type="ARBA" id="ARBA00022692"/>
    </source>
</evidence>
<dbReference type="AlphaFoldDB" id="G8JX95"/>
<dbReference type="eggNOG" id="KOG3750">
    <property type="taxonomic scope" value="Eukaryota"/>
</dbReference>
<keyword evidence="5 8" id="KW-1133">Transmembrane helix</keyword>